<dbReference type="EC" id="1.1.99.31" evidence="9"/>
<dbReference type="Gene3D" id="3.20.20.70">
    <property type="entry name" value="Aldolase class I"/>
    <property type="match status" value="1"/>
</dbReference>
<proteinExistence type="inferred from homology"/>
<reference evidence="9 10" key="1">
    <citation type="submission" date="2020-08" db="EMBL/GenBank/DDBJ databases">
        <title>Genomic Encyclopedia of Type Strains, Phase IV (KMG-IV): sequencing the most valuable type-strain genomes for metagenomic binning, comparative biology and taxonomic classification.</title>
        <authorList>
            <person name="Goeker M."/>
        </authorList>
    </citation>
    <scope>NUCLEOTIDE SEQUENCE [LARGE SCALE GENOMIC DNA]</scope>
    <source>
        <strain evidence="9 10">DSM 26189</strain>
    </source>
</reference>
<dbReference type="PIRSF" id="PIRSF000138">
    <property type="entry name" value="Al-hdrx_acd_dh"/>
    <property type="match status" value="1"/>
</dbReference>
<dbReference type="Pfam" id="PF01070">
    <property type="entry name" value="FMN_dh"/>
    <property type="match status" value="1"/>
</dbReference>
<dbReference type="PROSITE" id="PS00557">
    <property type="entry name" value="FMN_HYDROXY_ACID_DH_1"/>
    <property type="match status" value="1"/>
</dbReference>
<evidence type="ECO:0000256" key="5">
    <source>
        <dbReference type="ARBA" id="ARBA00024042"/>
    </source>
</evidence>
<feature type="binding site" evidence="7">
    <location>
        <position position="283"/>
    </location>
    <ligand>
        <name>FMN</name>
        <dbReference type="ChEBI" id="CHEBI:58210"/>
    </ligand>
</feature>
<evidence type="ECO:0000313" key="10">
    <source>
        <dbReference type="Proteomes" id="UP000571950"/>
    </source>
</evidence>
<gene>
    <name evidence="9" type="ORF">GGR43_002467</name>
</gene>
<dbReference type="InterPro" id="IPR000262">
    <property type="entry name" value="FMN-dep_DH"/>
</dbReference>
<evidence type="ECO:0000256" key="3">
    <source>
        <dbReference type="ARBA" id="ARBA00022643"/>
    </source>
</evidence>
<comment type="cofactor">
    <cofactor evidence="1">
        <name>FMN</name>
        <dbReference type="ChEBI" id="CHEBI:58210"/>
    </cofactor>
</comment>
<dbReference type="InterPro" id="IPR008259">
    <property type="entry name" value="FMN_hydac_DH_AS"/>
</dbReference>
<dbReference type="AlphaFoldDB" id="A0A7W6FR76"/>
<evidence type="ECO:0000313" key="9">
    <source>
        <dbReference type="EMBL" id="MBB3926744.1"/>
    </source>
</evidence>
<name>A0A7W6FR76_9SPHN</name>
<feature type="binding site" evidence="7">
    <location>
        <position position="288"/>
    </location>
    <ligand>
        <name>glyoxylate</name>
        <dbReference type="ChEBI" id="CHEBI:36655"/>
    </ligand>
</feature>
<dbReference type="Proteomes" id="UP000571950">
    <property type="component" value="Unassembled WGS sequence"/>
</dbReference>
<evidence type="ECO:0000256" key="6">
    <source>
        <dbReference type="PIRSR" id="PIRSR000138-1"/>
    </source>
</evidence>
<evidence type="ECO:0000259" key="8">
    <source>
        <dbReference type="PROSITE" id="PS51349"/>
    </source>
</evidence>
<dbReference type="CDD" id="cd02809">
    <property type="entry name" value="alpha_hydroxyacid_oxid_FMN"/>
    <property type="match status" value="1"/>
</dbReference>
<feature type="binding site" evidence="7">
    <location>
        <position position="139"/>
    </location>
    <ligand>
        <name>FMN</name>
        <dbReference type="ChEBI" id="CHEBI:58210"/>
    </ligand>
</feature>
<feature type="binding site" evidence="7">
    <location>
        <begin position="339"/>
        <end position="340"/>
    </location>
    <ligand>
        <name>FMN</name>
        <dbReference type="ChEBI" id="CHEBI:58210"/>
    </ligand>
</feature>
<dbReference type="PANTHER" id="PTHR10578">
    <property type="entry name" value="S -2-HYDROXY-ACID OXIDASE-RELATED"/>
    <property type="match status" value="1"/>
</dbReference>
<sequence>MGFLSSIGRARLKKAHSIEDLRAAARRTLPRMVFDYADGGAQSESTMRQNRAAFERHRLLSRAPVDVSGRSMATTLFGKPLAMPLIIGPTGYASAFWPRGDLALAGGAAKAGIPFVVSNGANSPLPDIARAAEGKAWLQVYIAHDKQVTLDLIRDAKALGFDTLEVTVDTALPGRRVRDIRNGFTVPYSWTAGKVLDVLRHPDWMLRALPHGAPRPGLMPMEQGRSWATVSEFVRSQINPAIGWDDLKWLRDRWDGTLIVKGLLDPAQVKPAVEAGYDGIVISNHGGRQLDGAVSTLDLLPEFAAAAQGRIALLLDSGVRTGTDIVKAVALGASAVQVGRATLYGLSVAGQAGVDHALGIFRTELDMAMALVGLRSLEEASPDIIRIRQD</sequence>
<feature type="binding site" evidence="7">
    <location>
        <position position="261"/>
    </location>
    <ligand>
        <name>FMN</name>
        <dbReference type="ChEBI" id="CHEBI:58210"/>
    </ligand>
</feature>
<keyword evidence="3 7" id="KW-0288">FMN</keyword>
<evidence type="ECO:0000256" key="2">
    <source>
        <dbReference type="ARBA" id="ARBA00022630"/>
    </source>
</evidence>
<protein>
    <submittedName>
        <fullName evidence="9">(S)-mandelate dehydrogenase</fullName>
        <ecNumber evidence="9">1.1.99.31</ecNumber>
    </submittedName>
</protein>
<dbReference type="SUPFAM" id="SSF51395">
    <property type="entry name" value="FMN-linked oxidoreductases"/>
    <property type="match status" value="1"/>
</dbReference>
<feature type="binding site" evidence="7">
    <location>
        <position position="36"/>
    </location>
    <ligand>
        <name>glyoxylate</name>
        <dbReference type="ChEBI" id="CHEBI:36655"/>
    </ligand>
</feature>
<dbReference type="PANTHER" id="PTHR10578:SF107">
    <property type="entry name" value="2-HYDROXYACID OXIDASE 1"/>
    <property type="match status" value="1"/>
</dbReference>
<dbReference type="GO" id="GO:0009060">
    <property type="term" value="P:aerobic respiration"/>
    <property type="evidence" value="ECO:0007669"/>
    <property type="project" value="TreeGrafter"/>
</dbReference>
<feature type="binding site" evidence="7">
    <location>
        <position position="141"/>
    </location>
    <ligand>
        <name>glyoxylate</name>
        <dbReference type="ChEBI" id="CHEBI:36655"/>
    </ligand>
</feature>
<feature type="binding site" evidence="7">
    <location>
        <position position="118"/>
    </location>
    <ligand>
        <name>FMN</name>
        <dbReference type="ChEBI" id="CHEBI:58210"/>
    </ligand>
</feature>
<dbReference type="PROSITE" id="PS51349">
    <property type="entry name" value="FMN_HYDROXY_ACID_DH_2"/>
    <property type="match status" value="1"/>
</dbReference>
<accession>A0A7W6FR76</accession>
<evidence type="ECO:0000256" key="7">
    <source>
        <dbReference type="PIRSR" id="PIRSR000138-2"/>
    </source>
</evidence>
<dbReference type="InterPro" id="IPR012133">
    <property type="entry name" value="Alpha-hydoxy_acid_DH_FMN"/>
</dbReference>
<dbReference type="GO" id="GO:0005886">
    <property type="term" value="C:plasma membrane"/>
    <property type="evidence" value="ECO:0007669"/>
    <property type="project" value="TreeGrafter"/>
</dbReference>
<dbReference type="GO" id="GO:0010181">
    <property type="term" value="F:FMN binding"/>
    <property type="evidence" value="ECO:0007669"/>
    <property type="project" value="InterPro"/>
</dbReference>
<keyword evidence="10" id="KW-1185">Reference proteome</keyword>
<keyword evidence="4 9" id="KW-0560">Oxidoreductase</keyword>
<dbReference type="EMBL" id="JACIDT010000008">
    <property type="protein sequence ID" value="MBB3926744.1"/>
    <property type="molecule type" value="Genomic_DNA"/>
</dbReference>
<dbReference type="GO" id="GO:0004459">
    <property type="term" value="F:L-lactate dehydrogenase (NAD+) activity"/>
    <property type="evidence" value="ECO:0007669"/>
    <property type="project" value="TreeGrafter"/>
</dbReference>
<feature type="active site" description="Proton acceptor" evidence="6">
    <location>
        <position position="285"/>
    </location>
</feature>
<dbReference type="InterPro" id="IPR037396">
    <property type="entry name" value="FMN_HAD"/>
</dbReference>
<evidence type="ECO:0000256" key="1">
    <source>
        <dbReference type="ARBA" id="ARBA00001917"/>
    </source>
</evidence>
<dbReference type="RefSeq" id="WP_188072254.1">
    <property type="nucleotide sequence ID" value="NZ_BSPS01000012.1"/>
</dbReference>
<comment type="similarity">
    <text evidence="5">Belongs to the FMN-dependent alpha-hydroxy acid dehydrogenase family.</text>
</comment>
<feature type="domain" description="FMN hydroxy acid dehydrogenase" evidence="8">
    <location>
        <begin position="10"/>
        <end position="390"/>
    </location>
</feature>
<organism evidence="9 10">
    <name type="scientific">Sphingobium jiangsuense</name>
    <dbReference type="NCBI Taxonomy" id="870476"/>
    <lineage>
        <taxon>Bacteria</taxon>
        <taxon>Pseudomonadati</taxon>
        <taxon>Pseudomonadota</taxon>
        <taxon>Alphaproteobacteria</taxon>
        <taxon>Sphingomonadales</taxon>
        <taxon>Sphingomonadaceae</taxon>
        <taxon>Sphingobium</taxon>
    </lineage>
</organism>
<dbReference type="FunFam" id="3.20.20.70:FF:000029">
    <property type="entry name" value="L-lactate dehydrogenase"/>
    <property type="match status" value="1"/>
</dbReference>
<dbReference type="GO" id="GO:0033720">
    <property type="term" value="F:(S)-mandelate dehydrogenase activity"/>
    <property type="evidence" value="ECO:0007669"/>
    <property type="project" value="UniProtKB-EC"/>
</dbReference>
<feature type="binding site" evidence="7">
    <location>
        <begin position="316"/>
        <end position="320"/>
    </location>
    <ligand>
        <name>FMN</name>
        <dbReference type="ChEBI" id="CHEBI:58210"/>
    </ligand>
</feature>
<feature type="binding site" evidence="7">
    <location>
        <position position="176"/>
    </location>
    <ligand>
        <name>glyoxylate</name>
        <dbReference type="ChEBI" id="CHEBI:36655"/>
    </ligand>
</feature>
<feature type="binding site" evidence="7">
    <location>
        <position position="285"/>
    </location>
    <ligand>
        <name>glyoxylate</name>
        <dbReference type="ChEBI" id="CHEBI:36655"/>
    </ligand>
</feature>
<evidence type="ECO:0000256" key="4">
    <source>
        <dbReference type="ARBA" id="ARBA00023002"/>
    </source>
</evidence>
<comment type="caution">
    <text evidence="9">The sequence shown here is derived from an EMBL/GenBank/DDBJ whole genome shotgun (WGS) entry which is preliminary data.</text>
</comment>
<dbReference type="InterPro" id="IPR013785">
    <property type="entry name" value="Aldolase_TIM"/>
</dbReference>
<keyword evidence="2 7" id="KW-0285">Flavoprotein</keyword>
<feature type="binding site" evidence="7">
    <location>
        <position position="167"/>
    </location>
    <ligand>
        <name>glyoxylate</name>
        <dbReference type="ChEBI" id="CHEBI:36655"/>
    </ligand>
</feature>
<feature type="binding site" evidence="7">
    <location>
        <begin position="89"/>
        <end position="91"/>
    </location>
    <ligand>
        <name>FMN</name>
        <dbReference type="ChEBI" id="CHEBI:58210"/>
    </ligand>
</feature>